<keyword evidence="11 15" id="KW-0413">Isomerase</keyword>
<comment type="function">
    <text evidence="11">Catalyzes the epimerization of the S- and R-forms of NAD(P)HX, a damaged form of NAD(P)H that is a result of enzymatic or heat-dependent hydration. This is a prerequisite for the S-specific NAD(P)H-hydrate dehydratase to allow the repair of both epimers of NAD(P)HX.</text>
</comment>
<reference evidence="15" key="1">
    <citation type="submission" date="2022-11" db="EMBL/GenBank/DDBJ databases">
        <title>Minimal conservation of predation-associated metabolite biosynthetic gene clusters underscores biosynthetic potential of Myxococcota including descriptions for ten novel species: Archangium lansinium sp. nov., Myxococcus landrumus sp. nov., Nannocystis bai.</title>
        <authorList>
            <person name="Ahearne A."/>
            <person name="Stevens C."/>
            <person name="Phillips K."/>
        </authorList>
    </citation>
    <scope>NUCLEOTIDE SEQUENCE</scope>
    <source>
        <strain evidence="15">Na p29</strain>
    </source>
</reference>
<evidence type="ECO:0000313" key="15">
    <source>
        <dbReference type="EMBL" id="MCY1005985.1"/>
    </source>
</evidence>
<evidence type="ECO:0000256" key="5">
    <source>
        <dbReference type="ARBA" id="ARBA00022857"/>
    </source>
</evidence>
<evidence type="ECO:0000259" key="14">
    <source>
        <dbReference type="PROSITE" id="PS51385"/>
    </source>
</evidence>
<keyword evidence="11" id="KW-0630">Potassium</keyword>
<dbReference type="EC" id="5.1.99.6" evidence="11"/>
<dbReference type="Gene3D" id="3.40.50.10260">
    <property type="entry name" value="YjeF N-terminal domain"/>
    <property type="match status" value="1"/>
</dbReference>
<dbReference type="Proteomes" id="UP001150924">
    <property type="component" value="Unassembled WGS sequence"/>
</dbReference>
<feature type="binding site" evidence="11">
    <location>
        <begin position="126"/>
        <end position="132"/>
    </location>
    <ligand>
        <name>(6S)-NADPHX</name>
        <dbReference type="ChEBI" id="CHEBI:64076"/>
    </ligand>
</feature>
<comment type="similarity">
    <text evidence="11">Belongs to the NnrE/AIBP family.</text>
</comment>
<keyword evidence="11" id="KW-0479">Metal-binding</keyword>
<feature type="compositionally biased region" description="Low complexity" evidence="12">
    <location>
        <begin position="280"/>
        <end position="292"/>
    </location>
</feature>
<evidence type="ECO:0000256" key="11">
    <source>
        <dbReference type="HAMAP-Rule" id="MF_01966"/>
    </source>
</evidence>
<evidence type="ECO:0000256" key="9">
    <source>
        <dbReference type="ARBA" id="ARBA00048238"/>
    </source>
</evidence>
<evidence type="ECO:0000259" key="13">
    <source>
        <dbReference type="PROSITE" id="PS51383"/>
    </source>
</evidence>
<evidence type="ECO:0000256" key="8">
    <source>
        <dbReference type="ARBA" id="ARBA00025153"/>
    </source>
</evidence>
<feature type="region of interest" description="Disordered" evidence="12">
    <location>
        <begin position="280"/>
        <end position="311"/>
    </location>
</feature>
<evidence type="ECO:0000256" key="7">
    <source>
        <dbReference type="ARBA" id="ARBA00023239"/>
    </source>
</evidence>
<comment type="similarity">
    <text evidence="1">In the N-terminal section; belongs to the NnrE/AIBP family.</text>
</comment>
<comment type="catalytic activity">
    <reaction evidence="9">
        <text>(6S)-NADHX + ADP = AMP + phosphate + NADH + H(+)</text>
        <dbReference type="Rhea" id="RHEA:32223"/>
        <dbReference type="ChEBI" id="CHEBI:15378"/>
        <dbReference type="ChEBI" id="CHEBI:43474"/>
        <dbReference type="ChEBI" id="CHEBI:57945"/>
        <dbReference type="ChEBI" id="CHEBI:64074"/>
        <dbReference type="ChEBI" id="CHEBI:456215"/>
        <dbReference type="ChEBI" id="CHEBI:456216"/>
        <dbReference type="EC" id="4.2.1.136"/>
    </reaction>
</comment>
<dbReference type="InterPro" id="IPR029056">
    <property type="entry name" value="Ribokinase-like"/>
</dbReference>
<evidence type="ECO:0000256" key="6">
    <source>
        <dbReference type="ARBA" id="ARBA00023027"/>
    </source>
</evidence>
<feature type="compositionally biased region" description="Gly residues" evidence="12">
    <location>
        <begin position="299"/>
        <end position="311"/>
    </location>
</feature>
<dbReference type="Pfam" id="PF03853">
    <property type="entry name" value="YjeF_N"/>
    <property type="match status" value="1"/>
</dbReference>
<dbReference type="InterPro" id="IPR004443">
    <property type="entry name" value="YjeF_N_dom"/>
</dbReference>
<dbReference type="InterPro" id="IPR000631">
    <property type="entry name" value="CARKD"/>
</dbReference>
<dbReference type="GO" id="GO:0110051">
    <property type="term" value="P:metabolite repair"/>
    <property type="evidence" value="ECO:0007669"/>
    <property type="project" value="TreeGrafter"/>
</dbReference>
<dbReference type="GO" id="GO:0046872">
    <property type="term" value="F:metal ion binding"/>
    <property type="evidence" value="ECO:0007669"/>
    <property type="project" value="UniProtKB-KW"/>
</dbReference>
<dbReference type="HAMAP" id="MF_01966">
    <property type="entry name" value="NADHX_epimerase"/>
    <property type="match status" value="1"/>
</dbReference>
<comment type="function">
    <text evidence="8">Bifunctional enzyme that catalyzes the epimerization of the S- and R-forms of NAD(P)HX and the dehydration of the S-form of NAD(P)HX at the expense of ADP, which is converted to AMP. This allows the repair of both epimers of NAD(P)HX, a damaged form of NAD(P)H that is a result of enzymatic or heat-dependent hydration.</text>
</comment>
<feature type="binding site" evidence="11">
    <location>
        <position position="122"/>
    </location>
    <ligand>
        <name>K(+)</name>
        <dbReference type="ChEBI" id="CHEBI:29103"/>
    </ligand>
</feature>
<dbReference type="GO" id="GO:0052856">
    <property type="term" value="F:NAD(P)HX epimerase activity"/>
    <property type="evidence" value="ECO:0007669"/>
    <property type="project" value="UniProtKB-UniRule"/>
</dbReference>
<feature type="binding site" evidence="11">
    <location>
        <begin position="61"/>
        <end position="65"/>
    </location>
    <ligand>
        <name>(6S)-NADPHX</name>
        <dbReference type="ChEBI" id="CHEBI:64076"/>
    </ligand>
</feature>
<protein>
    <recommendedName>
        <fullName evidence="11">NAD(P)H-hydrate epimerase</fullName>
        <ecNumber evidence="11">5.1.99.6</ecNumber>
    </recommendedName>
    <alternativeName>
        <fullName evidence="11">NAD(P)HX epimerase</fullName>
    </alternativeName>
</protein>
<dbReference type="NCBIfam" id="TIGR00197">
    <property type="entry name" value="yjeF_nterm"/>
    <property type="match status" value="1"/>
</dbReference>
<evidence type="ECO:0000256" key="12">
    <source>
        <dbReference type="SAM" id="MobiDB-lite"/>
    </source>
</evidence>
<feature type="binding site" evidence="11">
    <location>
        <position position="62"/>
    </location>
    <ligand>
        <name>K(+)</name>
        <dbReference type="ChEBI" id="CHEBI:29103"/>
    </ligand>
</feature>
<dbReference type="SUPFAM" id="SSF53613">
    <property type="entry name" value="Ribokinase-like"/>
    <property type="match status" value="1"/>
</dbReference>
<dbReference type="GO" id="GO:0005524">
    <property type="term" value="F:ATP binding"/>
    <property type="evidence" value="ECO:0007669"/>
    <property type="project" value="UniProtKB-KW"/>
</dbReference>
<comment type="cofactor">
    <cofactor evidence="11">
        <name>K(+)</name>
        <dbReference type="ChEBI" id="CHEBI:29103"/>
    </cofactor>
    <text evidence="11">Binds 1 potassium ion per subunit.</text>
</comment>
<evidence type="ECO:0000256" key="4">
    <source>
        <dbReference type="ARBA" id="ARBA00022840"/>
    </source>
</evidence>
<evidence type="ECO:0000256" key="10">
    <source>
        <dbReference type="ARBA" id="ARBA00049209"/>
    </source>
</evidence>
<keyword evidence="4" id="KW-0067">ATP-binding</keyword>
<keyword evidence="3 11" id="KW-0547">Nucleotide-binding</keyword>
<evidence type="ECO:0000256" key="1">
    <source>
        <dbReference type="ARBA" id="ARBA00006001"/>
    </source>
</evidence>
<comment type="catalytic activity">
    <reaction evidence="10">
        <text>(6S)-NADPHX + ADP = AMP + phosphate + NADPH + H(+)</text>
        <dbReference type="Rhea" id="RHEA:32235"/>
        <dbReference type="ChEBI" id="CHEBI:15378"/>
        <dbReference type="ChEBI" id="CHEBI:43474"/>
        <dbReference type="ChEBI" id="CHEBI:57783"/>
        <dbReference type="ChEBI" id="CHEBI:64076"/>
        <dbReference type="ChEBI" id="CHEBI:456215"/>
        <dbReference type="ChEBI" id="CHEBI:456216"/>
        <dbReference type="EC" id="4.2.1.136"/>
    </reaction>
</comment>
<accession>A0A9X3EMM5</accession>
<dbReference type="Gene3D" id="3.40.1190.20">
    <property type="match status" value="1"/>
</dbReference>
<comment type="similarity">
    <text evidence="2">In the C-terminal section; belongs to the NnrD/CARKD family.</text>
</comment>
<feature type="binding site" evidence="11">
    <location>
        <position position="155"/>
    </location>
    <ligand>
        <name>(6S)-NADPHX</name>
        <dbReference type="ChEBI" id="CHEBI:64076"/>
    </ligand>
</feature>
<keyword evidence="7" id="KW-0456">Lyase</keyword>
<comment type="caution">
    <text evidence="15">The sequence shown here is derived from an EMBL/GenBank/DDBJ whole genome shotgun (WGS) entry which is preliminary data.</text>
</comment>
<evidence type="ECO:0000256" key="3">
    <source>
        <dbReference type="ARBA" id="ARBA00022741"/>
    </source>
</evidence>
<dbReference type="AlphaFoldDB" id="A0A9X3EMM5"/>
<feature type="binding site" evidence="11">
    <location>
        <position position="158"/>
    </location>
    <ligand>
        <name>K(+)</name>
        <dbReference type="ChEBI" id="CHEBI:29103"/>
    </ligand>
</feature>
<dbReference type="PROSITE" id="PS51385">
    <property type="entry name" value="YJEF_N"/>
    <property type="match status" value="1"/>
</dbReference>
<feature type="domain" description="YjeF N-terminal" evidence="14">
    <location>
        <begin position="14"/>
        <end position="212"/>
    </location>
</feature>
<sequence length="367" mass="35949">MTRAWATLWTRSQAAAADRHTIVELGAPSPVLMERAALCCAREALAMRGDLPVWALCGPGNNGGDGVAVARILHGWGVPARAFLLSERMSPELAEQVALAEKLGVPIERGLPQGQAEALIVDAMLGTGAAPPLRQPFVAAVTWANARSGPKLSIDIPTGLDADTGAAPGPVFAADRTVTFVRSKPGLHVTPGRAASGEVVVADIGIVSQDMSDETCLIDPCEVARSIAGLKPGSHKGERGHVGIVGGSAGTPGAAVLAGAAALRAGAGLVTIATDDRGAGAAAGAPAGVDGAAPRRRAGAGGEGAGGRARLGARGGPGGAGGIMVGRPAGGGVGCVGAGRDRGAIGDAAGDHAAPGGGGSLAVREDR</sequence>
<dbReference type="EMBL" id="JAPNKE010000002">
    <property type="protein sequence ID" value="MCY1005985.1"/>
    <property type="molecule type" value="Genomic_DNA"/>
</dbReference>
<dbReference type="InterPro" id="IPR036652">
    <property type="entry name" value="YjeF_N_dom_sf"/>
</dbReference>
<gene>
    <name evidence="11" type="primary">nnrE</name>
    <name evidence="15" type="ORF">OV079_10490</name>
</gene>
<keyword evidence="16" id="KW-1185">Reference proteome</keyword>
<dbReference type="GO" id="GO:0052855">
    <property type="term" value="F:ADP-dependent NAD(P)H-hydrate dehydratase activity"/>
    <property type="evidence" value="ECO:0007669"/>
    <property type="project" value="UniProtKB-EC"/>
</dbReference>
<comment type="catalytic activity">
    <reaction evidence="11">
        <text>(6R)-NADPHX = (6S)-NADPHX</text>
        <dbReference type="Rhea" id="RHEA:32227"/>
        <dbReference type="ChEBI" id="CHEBI:64076"/>
        <dbReference type="ChEBI" id="CHEBI:64077"/>
        <dbReference type="EC" id="5.1.99.6"/>
    </reaction>
</comment>
<feature type="domain" description="YjeF C-terminal" evidence="13">
    <location>
        <begin position="219"/>
        <end position="367"/>
    </location>
</feature>
<name>A0A9X3EMM5_9BACT</name>
<dbReference type="PANTHER" id="PTHR12592:SF0">
    <property type="entry name" value="ATP-DEPENDENT (S)-NAD(P)H-HYDRATE DEHYDRATASE"/>
    <property type="match status" value="1"/>
</dbReference>
<evidence type="ECO:0000256" key="2">
    <source>
        <dbReference type="ARBA" id="ARBA00009524"/>
    </source>
</evidence>
<dbReference type="SUPFAM" id="SSF64153">
    <property type="entry name" value="YjeF N-terminal domain-like"/>
    <property type="match status" value="1"/>
</dbReference>
<dbReference type="PROSITE" id="PS51383">
    <property type="entry name" value="YJEF_C_3"/>
    <property type="match status" value="1"/>
</dbReference>
<comment type="caution">
    <text evidence="11">Lacks conserved residue(s) required for the propagation of feature annotation.</text>
</comment>
<proteinExistence type="inferred from homology"/>
<comment type="catalytic activity">
    <reaction evidence="11">
        <text>(6R)-NADHX = (6S)-NADHX</text>
        <dbReference type="Rhea" id="RHEA:32215"/>
        <dbReference type="ChEBI" id="CHEBI:64074"/>
        <dbReference type="ChEBI" id="CHEBI:64075"/>
        <dbReference type="EC" id="5.1.99.6"/>
    </reaction>
</comment>
<organism evidence="15 16">
    <name type="scientific">Nannocystis pusilla</name>
    <dbReference type="NCBI Taxonomy" id="889268"/>
    <lineage>
        <taxon>Bacteria</taxon>
        <taxon>Pseudomonadati</taxon>
        <taxon>Myxococcota</taxon>
        <taxon>Polyangia</taxon>
        <taxon>Nannocystales</taxon>
        <taxon>Nannocystaceae</taxon>
        <taxon>Nannocystis</taxon>
    </lineage>
</organism>
<evidence type="ECO:0000313" key="16">
    <source>
        <dbReference type="Proteomes" id="UP001150924"/>
    </source>
</evidence>
<keyword evidence="5 11" id="KW-0521">NADP</keyword>
<dbReference type="PANTHER" id="PTHR12592">
    <property type="entry name" value="ATP-DEPENDENT (S)-NAD(P)H-HYDRATE DEHYDRATASE FAMILY MEMBER"/>
    <property type="match status" value="1"/>
</dbReference>
<feature type="region of interest" description="Disordered" evidence="12">
    <location>
        <begin position="346"/>
        <end position="367"/>
    </location>
</feature>
<keyword evidence="6 11" id="KW-0520">NAD</keyword>